<dbReference type="EMBL" id="JBDFQZ010000002">
    <property type="protein sequence ID" value="KAK9750929.1"/>
    <property type="molecule type" value="Genomic_DNA"/>
</dbReference>
<evidence type="ECO:0000256" key="1">
    <source>
        <dbReference type="SAM" id="Phobius"/>
    </source>
</evidence>
<sequence>MFLIHILIMCRFRWKQQFRREYPDEFYKKYESRGKGDYQIDYQPAPRISEADESNGKRYSMFCLSPSRVLCSFFHSVSKLCILLTGHLYPLSSYDGFWGNFCFFGMSGRGGFLLLIILRWLLGEFNSWICV</sequence>
<dbReference type="AlphaFoldDB" id="A0AAW1MWT1"/>
<comment type="caution">
    <text evidence="2">The sequence shown here is derived from an EMBL/GenBank/DDBJ whole genome shotgun (WGS) entry which is preliminary data.</text>
</comment>
<evidence type="ECO:0000313" key="3">
    <source>
        <dbReference type="Proteomes" id="UP001443914"/>
    </source>
</evidence>
<accession>A0AAW1MWT1</accession>
<evidence type="ECO:0000313" key="2">
    <source>
        <dbReference type="EMBL" id="KAK9750929.1"/>
    </source>
</evidence>
<dbReference type="Proteomes" id="UP001443914">
    <property type="component" value="Unassembled WGS sequence"/>
</dbReference>
<keyword evidence="1" id="KW-0472">Membrane</keyword>
<keyword evidence="1" id="KW-0812">Transmembrane</keyword>
<feature type="transmembrane region" description="Helical" evidence="1">
    <location>
        <begin position="97"/>
        <end position="122"/>
    </location>
</feature>
<protein>
    <submittedName>
        <fullName evidence="2">Uncharacterized protein</fullName>
    </submittedName>
</protein>
<keyword evidence="3" id="KW-1185">Reference proteome</keyword>
<organism evidence="2 3">
    <name type="scientific">Saponaria officinalis</name>
    <name type="common">Common soapwort</name>
    <name type="synonym">Lychnis saponaria</name>
    <dbReference type="NCBI Taxonomy" id="3572"/>
    <lineage>
        <taxon>Eukaryota</taxon>
        <taxon>Viridiplantae</taxon>
        <taxon>Streptophyta</taxon>
        <taxon>Embryophyta</taxon>
        <taxon>Tracheophyta</taxon>
        <taxon>Spermatophyta</taxon>
        <taxon>Magnoliopsida</taxon>
        <taxon>eudicotyledons</taxon>
        <taxon>Gunneridae</taxon>
        <taxon>Pentapetalae</taxon>
        <taxon>Caryophyllales</taxon>
        <taxon>Caryophyllaceae</taxon>
        <taxon>Caryophylleae</taxon>
        <taxon>Saponaria</taxon>
    </lineage>
</organism>
<gene>
    <name evidence="2" type="ORF">RND81_02G230200</name>
</gene>
<name>A0AAW1MWT1_SAPOF</name>
<proteinExistence type="predicted"/>
<keyword evidence="1" id="KW-1133">Transmembrane helix</keyword>
<reference evidence="2" key="1">
    <citation type="submission" date="2024-03" db="EMBL/GenBank/DDBJ databases">
        <title>WGS assembly of Saponaria officinalis var. Norfolk2.</title>
        <authorList>
            <person name="Jenkins J."/>
            <person name="Shu S."/>
            <person name="Grimwood J."/>
            <person name="Barry K."/>
            <person name="Goodstein D."/>
            <person name="Schmutz J."/>
            <person name="Leebens-Mack J."/>
            <person name="Osbourn A."/>
        </authorList>
    </citation>
    <scope>NUCLEOTIDE SEQUENCE [LARGE SCALE GENOMIC DNA]</scope>
    <source>
        <strain evidence="2">JIC</strain>
    </source>
</reference>
<feature type="transmembrane region" description="Helical" evidence="1">
    <location>
        <begin position="69"/>
        <end position="91"/>
    </location>
</feature>